<accession>A0A4P9Y543</accession>
<dbReference type="EMBL" id="KZ988056">
    <property type="protein sequence ID" value="RKP13301.1"/>
    <property type="molecule type" value="Genomic_DNA"/>
</dbReference>
<dbReference type="PRINTS" id="PR02040">
    <property type="entry name" value="CDK2IP"/>
</dbReference>
<dbReference type="PANTHER" id="PTHR15827">
    <property type="entry name" value="CYCLIN-DEPENDENT KINASE 2-INTERACTING PROTEIN"/>
    <property type="match status" value="1"/>
</dbReference>
<sequence>MSEPLPWLVIRKRTLDSVTEFVRILPRWKDLAGDGLTALTALVNANLEASYEDRPEMWHPVLEEFPKLRGWYGKASRERLEERRVLLDRLVVSMEMQVAKLHGHVKTLQGLYEGGEKQHGREMMDGQTVLLTWTLDRTIETVSGMYRQYERETQLKRRISREILEERDREEATAWLSAWLNGPELDDAMLGEMEEALRVELMVAPRR</sequence>
<gene>
    <name evidence="1" type="ORF">BJ684DRAFT_16288</name>
</gene>
<dbReference type="PANTHER" id="PTHR15827:SF2">
    <property type="entry name" value="CYCLIN-DEPENDENT KINASE 2-INTERACTING PROTEIN"/>
    <property type="match status" value="1"/>
</dbReference>
<reference evidence="2" key="1">
    <citation type="journal article" date="2018" name="Nat. Microbiol.">
        <title>Leveraging single-cell genomics to expand the fungal tree of life.</title>
        <authorList>
            <person name="Ahrendt S.R."/>
            <person name="Quandt C.A."/>
            <person name="Ciobanu D."/>
            <person name="Clum A."/>
            <person name="Salamov A."/>
            <person name="Andreopoulos B."/>
            <person name="Cheng J.F."/>
            <person name="Woyke T."/>
            <person name="Pelin A."/>
            <person name="Henrissat B."/>
            <person name="Reynolds N.K."/>
            <person name="Benny G.L."/>
            <person name="Smith M.E."/>
            <person name="James T.Y."/>
            <person name="Grigoriev I.V."/>
        </authorList>
    </citation>
    <scope>NUCLEOTIDE SEQUENCE [LARGE SCALE GENOMIC DNA]</scope>
</reference>
<protein>
    <submittedName>
        <fullName evidence="1">Uncharacterized protein</fullName>
    </submittedName>
</protein>
<dbReference type="OrthoDB" id="17066at2759"/>
<organism evidence="1 2">
    <name type="scientific">Piptocephalis cylindrospora</name>
    <dbReference type="NCBI Taxonomy" id="1907219"/>
    <lineage>
        <taxon>Eukaryota</taxon>
        <taxon>Fungi</taxon>
        <taxon>Fungi incertae sedis</taxon>
        <taxon>Zoopagomycota</taxon>
        <taxon>Zoopagomycotina</taxon>
        <taxon>Zoopagomycetes</taxon>
        <taxon>Zoopagales</taxon>
        <taxon>Piptocephalidaceae</taxon>
        <taxon>Piptocephalis</taxon>
    </lineage>
</organism>
<keyword evidence="2" id="KW-1185">Reference proteome</keyword>
<evidence type="ECO:0000313" key="1">
    <source>
        <dbReference type="EMBL" id="RKP13301.1"/>
    </source>
</evidence>
<dbReference type="Proteomes" id="UP000267251">
    <property type="component" value="Unassembled WGS sequence"/>
</dbReference>
<proteinExistence type="predicted"/>
<dbReference type="AlphaFoldDB" id="A0A4P9Y543"/>
<evidence type="ECO:0000313" key="2">
    <source>
        <dbReference type="Proteomes" id="UP000267251"/>
    </source>
</evidence>
<dbReference type="InterPro" id="IPR023250">
    <property type="entry name" value="Cyclin-dep_Kinase_2_interact"/>
</dbReference>
<name>A0A4P9Y543_9FUNG</name>